<evidence type="ECO:0000259" key="10">
    <source>
        <dbReference type="PROSITE" id="PS50188"/>
    </source>
</evidence>
<dbReference type="InterPro" id="IPR043136">
    <property type="entry name" value="B30.2/SPRY_sf"/>
</dbReference>
<feature type="domain" description="RING-type" evidence="8">
    <location>
        <begin position="14"/>
        <end position="54"/>
    </location>
</feature>
<feature type="domain" description="B box-type" evidence="9">
    <location>
        <begin position="81"/>
        <end position="122"/>
    </location>
</feature>
<dbReference type="GeneTree" id="ENSGT00970000193381"/>
<dbReference type="InterPro" id="IPR000315">
    <property type="entry name" value="Znf_B-box"/>
</dbReference>
<dbReference type="Pfam" id="PF00643">
    <property type="entry name" value="zf-B_box"/>
    <property type="match status" value="1"/>
</dbReference>
<dbReference type="PROSITE" id="PS50188">
    <property type="entry name" value="B302_SPRY"/>
    <property type="match status" value="1"/>
</dbReference>
<dbReference type="InterPro" id="IPR017907">
    <property type="entry name" value="Znf_RING_CS"/>
</dbReference>
<dbReference type="Pfam" id="PF00097">
    <property type="entry name" value="zf-C3HC4"/>
    <property type="match status" value="1"/>
</dbReference>
<dbReference type="SMART" id="SM00184">
    <property type="entry name" value="RING"/>
    <property type="match status" value="1"/>
</dbReference>
<dbReference type="PROSITE" id="PS50089">
    <property type="entry name" value="ZF_RING_2"/>
    <property type="match status" value="1"/>
</dbReference>
<evidence type="ECO:0000256" key="1">
    <source>
        <dbReference type="ARBA" id="ARBA00004496"/>
    </source>
</evidence>
<evidence type="ECO:0000313" key="11">
    <source>
        <dbReference type="Ensembl" id="ENSSLDP00000028208.1"/>
    </source>
</evidence>
<dbReference type="Pfam" id="PF00622">
    <property type="entry name" value="SPRY"/>
    <property type="match status" value="1"/>
</dbReference>
<dbReference type="SUPFAM" id="SSF57845">
    <property type="entry name" value="B-box zinc-binding domain"/>
    <property type="match status" value="1"/>
</dbReference>
<dbReference type="InterPro" id="IPR001870">
    <property type="entry name" value="B30.2/SPRY"/>
</dbReference>
<dbReference type="SUPFAM" id="SSF57850">
    <property type="entry name" value="RING/U-box"/>
    <property type="match status" value="1"/>
</dbReference>
<evidence type="ECO:0000256" key="7">
    <source>
        <dbReference type="PROSITE-ProRule" id="PRU00024"/>
    </source>
</evidence>
<dbReference type="InterPro" id="IPR001841">
    <property type="entry name" value="Znf_RING"/>
</dbReference>
<comment type="similarity">
    <text evidence="2">Belongs to the TRIM/RBCC family.</text>
</comment>
<keyword evidence="12" id="KW-1185">Reference proteome</keyword>
<name>A0A3B4YJB3_SERLL</name>
<evidence type="ECO:0000256" key="6">
    <source>
        <dbReference type="ARBA" id="ARBA00022833"/>
    </source>
</evidence>
<dbReference type="PRINTS" id="PR01407">
    <property type="entry name" value="BUTYPHLNCDUF"/>
</dbReference>
<dbReference type="Pfam" id="PF13765">
    <property type="entry name" value="PRY"/>
    <property type="match status" value="1"/>
</dbReference>
<keyword evidence="5 7" id="KW-0863">Zinc-finger</keyword>
<dbReference type="Gene3D" id="3.30.160.60">
    <property type="entry name" value="Classic Zinc Finger"/>
    <property type="match status" value="1"/>
</dbReference>
<keyword evidence="6" id="KW-0862">Zinc</keyword>
<dbReference type="Proteomes" id="UP000261360">
    <property type="component" value="Unplaced"/>
</dbReference>
<sequence>MASSWSAAALELSCPVCQDIFKDPVLLPCSHTFCNVCVQQWWRTKQTRVCPVCKAVSPRSNIPPRNLVLKNLCEAFVLEVESGVVCRLHTERLKLYCVDHQTPVCVVCRDSSQHRNHTFTPVNEAAEFHRNGLLKRLKPLREKVKLFHEVKEKWEKTDEDIKNQAGETERKVREEFRVLRTFLQEEENVRIAALKQEEMHKRGMMKDKISVLIREINAMESTIKTIEDGLTGDDTSFLIKVNTLTEETQRPLPDDPRHVTGVQINVAKYLANISFSVWCKMIEKVSYTPVILNPNTAHEELHLSECLTSVTCGPKQALASTPERMEQHRCVLGFEGYSSGSHSWIVEVGDSQVWALGVMAQDAQRMGNILSGLWMLRFCHGKFTAFCPSRPGSVLPLKDRPQRVRVYLDWEKGKLSFLDQQTDTVLHTFTHTFTSKLFPYINTWSDLPLKILPVKLSMLPTEVFST</sequence>
<dbReference type="InterPro" id="IPR013083">
    <property type="entry name" value="Znf_RING/FYVE/PHD"/>
</dbReference>
<evidence type="ECO:0000256" key="2">
    <source>
        <dbReference type="ARBA" id="ARBA00008518"/>
    </source>
</evidence>
<evidence type="ECO:0000259" key="9">
    <source>
        <dbReference type="PROSITE" id="PS50119"/>
    </source>
</evidence>
<accession>A0A3B4YJB3</accession>
<reference evidence="11" key="1">
    <citation type="submission" date="2025-08" db="UniProtKB">
        <authorList>
            <consortium name="Ensembl"/>
        </authorList>
    </citation>
    <scope>IDENTIFICATION</scope>
</reference>
<dbReference type="PROSITE" id="PS50119">
    <property type="entry name" value="ZF_BBOX"/>
    <property type="match status" value="1"/>
</dbReference>
<organism evidence="11 12">
    <name type="scientific">Seriola lalandi dorsalis</name>
    <dbReference type="NCBI Taxonomy" id="1841481"/>
    <lineage>
        <taxon>Eukaryota</taxon>
        <taxon>Metazoa</taxon>
        <taxon>Chordata</taxon>
        <taxon>Craniata</taxon>
        <taxon>Vertebrata</taxon>
        <taxon>Euteleostomi</taxon>
        <taxon>Actinopterygii</taxon>
        <taxon>Neopterygii</taxon>
        <taxon>Teleostei</taxon>
        <taxon>Neoteleostei</taxon>
        <taxon>Acanthomorphata</taxon>
        <taxon>Carangaria</taxon>
        <taxon>Carangiformes</taxon>
        <taxon>Carangidae</taxon>
        <taxon>Seriola</taxon>
    </lineage>
</organism>
<dbReference type="SUPFAM" id="SSF49899">
    <property type="entry name" value="Concanavalin A-like lectins/glucanases"/>
    <property type="match status" value="1"/>
</dbReference>
<dbReference type="SMART" id="SM00336">
    <property type="entry name" value="BBOX"/>
    <property type="match status" value="1"/>
</dbReference>
<dbReference type="InterPro" id="IPR003879">
    <property type="entry name" value="Butyrophylin_SPRY"/>
</dbReference>
<dbReference type="GO" id="GO:0005737">
    <property type="term" value="C:cytoplasm"/>
    <property type="evidence" value="ECO:0007669"/>
    <property type="project" value="UniProtKB-SubCell"/>
</dbReference>
<dbReference type="Gene3D" id="2.60.120.920">
    <property type="match status" value="1"/>
</dbReference>
<evidence type="ECO:0000256" key="4">
    <source>
        <dbReference type="ARBA" id="ARBA00022723"/>
    </source>
</evidence>
<evidence type="ECO:0000259" key="8">
    <source>
        <dbReference type="PROSITE" id="PS50089"/>
    </source>
</evidence>
<dbReference type="AlphaFoldDB" id="A0A3B4YJB3"/>
<feature type="domain" description="B30.2/SPRY" evidence="10">
    <location>
        <begin position="270"/>
        <end position="461"/>
    </location>
</feature>
<dbReference type="Gene3D" id="3.30.40.10">
    <property type="entry name" value="Zinc/RING finger domain, C3HC4 (zinc finger)"/>
    <property type="match status" value="1"/>
</dbReference>
<dbReference type="InterPro" id="IPR006574">
    <property type="entry name" value="PRY"/>
</dbReference>
<dbReference type="GO" id="GO:0008270">
    <property type="term" value="F:zinc ion binding"/>
    <property type="evidence" value="ECO:0007669"/>
    <property type="project" value="UniProtKB-KW"/>
</dbReference>
<keyword evidence="3" id="KW-0963">Cytoplasm</keyword>
<keyword evidence="4" id="KW-0479">Metal-binding</keyword>
<dbReference type="PANTHER" id="PTHR24103">
    <property type="entry name" value="E3 UBIQUITIN-PROTEIN LIGASE TRIM"/>
    <property type="match status" value="1"/>
</dbReference>
<evidence type="ECO:0000313" key="12">
    <source>
        <dbReference type="Proteomes" id="UP000261360"/>
    </source>
</evidence>
<dbReference type="SMART" id="SM00589">
    <property type="entry name" value="PRY"/>
    <property type="match status" value="1"/>
</dbReference>
<evidence type="ECO:0000256" key="5">
    <source>
        <dbReference type="ARBA" id="ARBA00022771"/>
    </source>
</evidence>
<comment type="subcellular location">
    <subcellularLocation>
        <location evidence="1">Cytoplasm</location>
    </subcellularLocation>
</comment>
<evidence type="ECO:0000256" key="3">
    <source>
        <dbReference type="ARBA" id="ARBA00022490"/>
    </source>
</evidence>
<dbReference type="InterPro" id="IPR013320">
    <property type="entry name" value="ConA-like_dom_sf"/>
</dbReference>
<protein>
    <submittedName>
        <fullName evidence="11">Uncharacterized protein</fullName>
    </submittedName>
</protein>
<reference evidence="11" key="2">
    <citation type="submission" date="2025-09" db="UniProtKB">
        <authorList>
            <consortium name="Ensembl"/>
        </authorList>
    </citation>
    <scope>IDENTIFICATION</scope>
</reference>
<dbReference type="InterPro" id="IPR050143">
    <property type="entry name" value="TRIM/RBCC"/>
</dbReference>
<dbReference type="InterPro" id="IPR018957">
    <property type="entry name" value="Znf_C3HC4_RING-type"/>
</dbReference>
<dbReference type="PROSITE" id="PS00518">
    <property type="entry name" value="ZF_RING_1"/>
    <property type="match status" value="1"/>
</dbReference>
<proteinExistence type="inferred from homology"/>
<dbReference type="Ensembl" id="ENSSLDT00000029050.1">
    <property type="protein sequence ID" value="ENSSLDP00000028208.1"/>
    <property type="gene ID" value="ENSSLDG00000021844.1"/>
</dbReference>
<dbReference type="CDD" id="cd12893">
    <property type="entry name" value="SPRY_PRY_TRIM35"/>
    <property type="match status" value="1"/>
</dbReference>
<dbReference type="InterPro" id="IPR003877">
    <property type="entry name" value="SPRY_dom"/>
</dbReference>